<evidence type="ECO:0000256" key="1">
    <source>
        <dbReference type="ARBA" id="ARBA00023015"/>
    </source>
</evidence>
<dbReference type="PANTHER" id="PTHR43132">
    <property type="entry name" value="ARSENICAL RESISTANCE OPERON REPRESSOR ARSR-RELATED"/>
    <property type="match status" value="1"/>
</dbReference>
<dbReference type="GO" id="GO:0003700">
    <property type="term" value="F:DNA-binding transcription factor activity"/>
    <property type="evidence" value="ECO:0007669"/>
    <property type="project" value="InterPro"/>
</dbReference>
<accession>A0A7W7QDS7</accession>
<reference evidence="5 6" key="1">
    <citation type="submission" date="2020-08" db="EMBL/GenBank/DDBJ databases">
        <title>Genomic Encyclopedia of Type Strains, Phase III (KMG-III): the genomes of soil and plant-associated and newly described type strains.</title>
        <authorList>
            <person name="Whitman W."/>
        </authorList>
    </citation>
    <scope>NUCLEOTIDE SEQUENCE [LARGE SCALE GENOMIC DNA]</scope>
    <source>
        <strain evidence="5 6">CECT 8960</strain>
    </source>
</reference>
<dbReference type="InterPro" id="IPR051011">
    <property type="entry name" value="Metal_resp_trans_reg"/>
</dbReference>
<protein>
    <submittedName>
        <fullName evidence="5">DNA-binding transcriptional ArsR family regulator</fullName>
    </submittedName>
</protein>
<keyword evidence="2 5" id="KW-0238">DNA-binding</keyword>
<evidence type="ECO:0000256" key="3">
    <source>
        <dbReference type="ARBA" id="ARBA00023163"/>
    </source>
</evidence>
<evidence type="ECO:0000256" key="2">
    <source>
        <dbReference type="ARBA" id="ARBA00023125"/>
    </source>
</evidence>
<dbReference type="GO" id="GO:0003677">
    <property type="term" value="F:DNA binding"/>
    <property type="evidence" value="ECO:0007669"/>
    <property type="project" value="UniProtKB-KW"/>
</dbReference>
<dbReference type="EMBL" id="JACHJQ010000009">
    <property type="protein sequence ID" value="MBB4911261.1"/>
    <property type="molecule type" value="Genomic_DNA"/>
</dbReference>
<comment type="caution">
    <text evidence="5">The sequence shown here is derived from an EMBL/GenBank/DDBJ whole genome shotgun (WGS) entry which is preliminary data.</text>
</comment>
<dbReference type="InterPro" id="IPR045981">
    <property type="entry name" value="DUF5937"/>
</dbReference>
<dbReference type="InterPro" id="IPR001845">
    <property type="entry name" value="HTH_ArsR_DNA-bd_dom"/>
</dbReference>
<sequence>MLELSFTAADVAYTRFAFSPLWEVVASVWVLKGGAGHDLHAPWAGQARERLTGFDWRLLHDLVPTRVIPGFICPPPTAPLPELADELATVRATPAEQVAREVAAIPEITTVPDAGELADVIQEYWDRALAPFWPRVRALLEADVQYRARRLTTGGASALFGDLNPAVRWRDERLVIDHPRVSARRGLRGKGLLLVPSAFVWPRVFSITVPGWQPTLRYPPRGIGELWTRTTSPSSALVGVFGASRARLLAELDNPASTTELAARTGLTAGGVSQHLTALKAAGLVSAHRVGRFVLYSRTSVAEQLFGT</sequence>
<dbReference type="InterPro" id="IPR011991">
    <property type="entry name" value="ArsR-like_HTH"/>
</dbReference>
<dbReference type="Pfam" id="PF12840">
    <property type="entry name" value="HTH_20"/>
    <property type="match status" value="1"/>
</dbReference>
<keyword evidence="3" id="KW-0804">Transcription</keyword>
<dbReference type="SUPFAM" id="SSF46785">
    <property type="entry name" value="Winged helix' DNA-binding domain"/>
    <property type="match status" value="1"/>
</dbReference>
<keyword evidence="6" id="KW-1185">Reference proteome</keyword>
<dbReference type="PANTHER" id="PTHR43132:SF6">
    <property type="entry name" value="HTH-TYPE TRANSCRIPTIONAL REPRESSOR CZRA"/>
    <property type="match status" value="1"/>
</dbReference>
<name>A0A7W7QDS7_9PSEU</name>
<proteinExistence type="predicted"/>
<dbReference type="CDD" id="cd00090">
    <property type="entry name" value="HTH_ARSR"/>
    <property type="match status" value="1"/>
</dbReference>
<gene>
    <name evidence="5" type="ORF">FHR82_007521</name>
</gene>
<evidence type="ECO:0000313" key="5">
    <source>
        <dbReference type="EMBL" id="MBB4911261.1"/>
    </source>
</evidence>
<keyword evidence="1" id="KW-0805">Transcription regulation</keyword>
<dbReference type="Pfam" id="PF19361">
    <property type="entry name" value="DUF5937"/>
    <property type="match status" value="1"/>
</dbReference>
<dbReference type="AlphaFoldDB" id="A0A7W7QDS7"/>
<organism evidence="5 6">
    <name type="scientific">Actinophytocola algeriensis</name>
    <dbReference type="NCBI Taxonomy" id="1768010"/>
    <lineage>
        <taxon>Bacteria</taxon>
        <taxon>Bacillati</taxon>
        <taxon>Actinomycetota</taxon>
        <taxon>Actinomycetes</taxon>
        <taxon>Pseudonocardiales</taxon>
        <taxon>Pseudonocardiaceae</taxon>
    </lineage>
</organism>
<dbReference type="RefSeq" id="WP_184815280.1">
    <property type="nucleotide sequence ID" value="NZ_JACHJQ010000009.1"/>
</dbReference>
<dbReference type="Gene3D" id="1.10.10.10">
    <property type="entry name" value="Winged helix-like DNA-binding domain superfamily/Winged helix DNA-binding domain"/>
    <property type="match status" value="1"/>
</dbReference>
<evidence type="ECO:0000259" key="4">
    <source>
        <dbReference type="SMART" id="SM00418"/>
    </source>
</evidence>
<dbReference type="Proteomes" id="UP000520767">
    <property type="component" value="Unassembled WGS sequence"/>
</dbReference>
<dbReference type="SMART" id="SM00418">
    <property type="entry name" value="HTH_ARSR"/>
    <property type="match status" value="1"/>
</dbReference>
<feature type="domain" description="HTH arsR-type" evidence="4">
    <location>
        <begin position="239"/>
        <end position="307"/>
    </location>
</feature>
<dbReference type="InterPro" id="IPR036390">
    <property type="entry name" value="WH_DNA-bd_sf"/>
</dbReference>
<dbReference type="InterPro" id="IPR036388">
    <property type="entry name" value="WH-like_DNA-bd_sf"/>
</dbReference>
<evidence type="ECO:0000313" key="6">
    <source>
        <dbReference type="Proteomes" id="UP000520767"/>
    </source>
</evidence>